<dbReference type="Proteomes" id="UP001187415">
    <property type="component" value="Unassembled WGS sequence"/>
</dbReference>
<keyword evidence="2" id="KW-1185">Reference proteome</keyword>
<proteinExistence type="predicted"/>
<sequence length="80" mass="8982">MASGYKRPLTAYNGTFDASRAQLFDTALSEASYPIRQTRYKSFGQNKARKPNSHVVKGEALSKCSWILTCSHLGCLLRPW</sequence>
<comment type="caution">
    <text evidence="1">The sequence shown here is derived from an EMBL/GenBank/DDBJ whole genome shotgun (WGS) entry which is preliminary data.</text>
</comment>
<evidence type="ECO:0000313" key="2">
    <source>
        <dbReference type="Proteomes" id="UP001187415"/>
    </source>
</evidence>
<evidence type="ECO:0000313" key="1">
    <source>
        <dbReference type="EMBL" id="KAK2837648.1"/>
    </source>
</evidence>
<organism evidence="1 2">
    <name type="scientific">Channa striata</name>
    <name type="common">Snakehead murrel</name>
    <name type="synonym">Ophicephalus striatus</name>
    <dbReference type="NCBI Taxonomy" id="64152"/>
    <lineage>
        <taxon>Eukaryota</taxon>
        <taxon>Metazoa</taxon>
        <taxon>Chordata</taxon>
        <taxon>Craniata</taxon>
        <taxon>Vertebrata</taxon>
        <taxon>Euteleostomi</taxon>
        <taxon>Actinopterygii</taxon>
        <taxon>Neopterygii</taxon>
        <taxon>Teleostei</taxon>
        <taxon>Neoteleostei</taxon>
        <taxon>Acanthomorphata</taxon>
        <taxon>Anabantaria</taxon>
        <taxon>Anabantiformes</taxon>
        <taxon>Channoidei</taxon>
        <taxon>Channidae</taxon>
        <taxon>Channa</taxon>
    </lineage>
</organism>
<gene>
    <name evidence="1" type="ORF">Q5P01_014860</name>
</gene>
<dbReference type="EMBL" id="JAUPFM010000011">
    <property type="protein sequence ID" value="KAK2837648.1"/>
    <property type="molecule type" value="Genomic_DNA"/>
</dbReference>
<accession>A0AA88MJ23</accession>
<name>A0AA88MJ23_CHASR</name>
<dbReference type="AlphaFoldDB" id="A0AA88MJ23"/>
<protein>
    <submittedName>
        <fullName evidence="1">Uncharacterized protein</fullName>
    </submittedName>
</protein>
<reference evidence="1" key="1">
    <citation type="submission" date="2023-07" db="EMBL/GenBank/DDBJ databases">
        <title>Chromosome-level Genome Assembly of Striped Snakehead (Channa striata).</title>
        <authorList>
            <person name="Liu H."/>
        </authorList>
    </citation>
    <scope>NUCLEOTIDE SEQUENCE</scope>
    <source>
        <strain evidence="1">Gz</strain>
        <tissue evidence="1">Muscle</tissue>
    </source>
</reference>